<dbReference type="GO" id="GO:0000287">
    <property type="term" value="F:magnesium ion binding"/>
    <property type="evidence" value="ECO:0007669"/>
    <property type="project" value="InterPro"/>
</dbReference>
<dbReference type="InterPro" id="IPR037143">
    <property type="entry name" value="4-PPantetheinyl_Trfase_dom_sf"/>
</dbReference>
<dbReference type="InterPro" id="IPR008278">
    <property type="entry name" value="4-PPantetheinyl_Trfase_dom"/>
</dbReference>
<reference evidence="5 6" key="1">
    <citation type="submission" date="2019-04" db="EMBL/GenBank/DDBJ databases">
        <title>Pedobacter sp. AR-3-17 sp. nov., isolated from Arctic soil.</title>
        <authorList>
            <person name="Dahal R.H."/>
            <person name="Kim D.-U."/>
        </authorList>
    </citation>
    <scope>NUCLEOTIDE SEQUENCE [LARGE SCALE GENOMIC DNA]</scope>
    <source>
        <strain evidence="5 6">AR-3-17</strain>
    </source>
</reference>
<dbReference type="EMBL" id="SWBP01000001">
    <property type="protein sequence ID" value="TKC00279.1"/>
    <property type="molecule type" value="Genomic_DNA"/>
</dbReference>
<dbReference type="SUPFAM" id="SSF56214">
    <property type="entry name" value="4'-phosphopantetheinyl transferase"/>
    <property type="match status" value="1"/>
</dbReference>
<keyword evidence="1 5" id="KW-0808">Transferase</keyword>
<dbReference type="AlphaFoldDB" id="A0A4U1C4J0"/>
<evidence type="ECO:0000313" key="5">
    <source>
        <dbReference type="EMBL" id="TKC00279.1"/>
    </source>
</evidence>
<evidence type="ECO:0000256" key="1">
    <source>
        <dbReference type="ARBA" id="ARBA00022679"/>
    </source>
</evidence>
<dbReference type="InterPro" id="IPR004568">
    <property type="entry name" value="Ppantetheine-prot_Trfase_dom"/>
</dbReference>
<comment type="caution">
    <text evidence="5">The sequence shown here is derived from an EMBL/GenBank/DDBJ whole genome shotgun (WGS) entry which is preliminary data.</text>
</comment>
<feature type="domain" description="4'-phosphopantetheinyl transferase" evidence="4">
    <location>
        <begin position="20"/>
        <end position="123"/>
    </location>
</feature>
<accession>A0A4U1C4J0</accession>
<dbReference type="NCBIfam" id="TIGR00556">
    <property type="entry name" value="pantethn_trn"/>
    <property type="match status" value="1"/>
</dbReference>
<keyword evidence="6" id="KW-1185">Reference proteome</keyword>
<sequence>MKNNIEQSLINLIPKQGFSLGNDLVFLPDFELSFNPLFQQKVYTKREIEYCKLFNPSILRYASTWAAKEATYKAIKQIYSEALPFKKIEILREKISGRPSVHLPENLIHLNISLTISHDGDYVWAGALVKNVC</sequence>
<organism evidence="5 6">
    <name type="scientific">Pedobacter cryophilus</name>
    <dbReference type="NCBI Taxonomy" id="2571271"/>
    <lineage>
        <taxon>Bacteria</taxon>
        <taxon>Pseudomonadati</taxon>
        <taxon>Bacteroidota</taxon>
        <taxon>Sphingobacteriia</taxon>
        <taxon>Sphingobacteriales</taxon>
        <taxon>Sphingobacteriaceae</taxon>
        <taxon>Pedobacter</taxon>
    </lineage>
</organism>
<evidence type="ECO:0000313" key="6">
    <source>
        <dbReference type="Proteomes" id="UP000308181"/>
    </source>
</evidence>
<evidence type="ECO:0000256" key="3">
    <source>
        <dbReference type="ARBA" id="ARBA00022842"/>
    </source>
</evidence>
<dbReference type="GO" id="GO:0006633">
    <property type="term" value="P:fatty acid biosynthetic process"/>
    <property type="evidence" value="ECO:0007669"/>
    <property type="project" value="InterPro"/>
</dbReference>
<keyword evidence="2" id="KW-0479">Metal-binding</keyword>
<protein>
    <submittedName>
        <fullName evidence="5">4'-phosphopantetheinyl transferase superfamily protein</fullName>
    </submittedName>
</protein>
<dbReference type="Proteomes" id="UP000308181">
    <property type="component" value="Unassembled WGS sequence"/>
</dbReference>
<gene>
    <name evidence="5" type="ORF">FA046_00945</name>
</gene>
<name>A0A4U1C4J0_9SPHI</name>
<proteinExistence type="predicted"/>
<dbReference type="OrthoDB" id="517356at2"/>
<keyword evidence="3" id="KW-0460">Magnesium</keyword>
<evidence type="ECO:0000256" key="2">
    <source>
        <dbReference type="ARBA" id="ARBA00022723"/>
    </source>
</evidence>
<dbReference type="RefSeq" id="WP_136824490.1">
    <property type="nucleotide sequence ID" value="NZ_SWBP01000001.1"/>
</dbReference>
<evidence type="ECO:0000259" key="4">
    <source>
        <dbReference type="Pfam" id="PF01648"/>
    </source>
</evidence>
<dbReference type="Pfam" id="PF01648">
    <property type="entry name" value="ACPS"/>
    <property type="match status" value="1"/>
</dbReference>
<dbReference type="Gene3D" id="3.90.470.20">
    <property type="entry name" value="4'-phosphopantetheinyl transferase domain"/>
    <property type="match status" value="1"/>
</dbReference>
<dbReference type="GO" id="GO:0008897">
    <property type="term" value="F:holo-[acyl-carrier-protein] synthase activity"/>
    <property type="evidence" value="ECO:0007669"/>
    <property type="project" value="InterPro"/>
</dbReference>